<proteinExistence type="predicted"/>
<evidence type="ECO:0000313" key="1">
    <source>
        <dbReference type="EMBL" id="EEB36623.1"/>
    </source>
</evidence>
<dbReference type="AlphaFoldDB" id="B6W780"/>
<organism evidence="1 2">
    <name type="scientific">Anaerococcus hydrogenalis DSM 7454</name>
    <dbReference type="NCBI Taxonomy" id="561177"/>
    <lineage>
        <taxon>Bacteria</taxon>
        <taxon>Bacillati</taxon>
        <taxon>Bacillota</taxon>
        <taxon>Tissierellia</taxon>
        <taxon>Tissierellales</taxon>
        <taxon>Peptoniphilaceae</taxon>
        <taxon>Anaerococcus</taxon>
    </lineage>
</organism>
<dbReference type="Proteomes" id="UP000005451">
    <property type="component" value="Unassembled WGS sequence"/>
</dbReference>
<name>B6W780_9FIRM</name>
<reference evidence="1 2" key="2">
    <citation type="submission" date="2008-10" db="EMBL/GenBank/DDBJ databases">
        <title>Draft genome sequence of Anaerococcus hydrogenalis (DSM 7454).</title>
        <authorList>
            <person name="Sudarsanam P."/>
            <person name="Ley R."/>
            <person name="Guruge J."/>
            <person name="Turnbaugh P.J."/>
            <person name="Mahowald M."/>
            <person name="Liep D."/>
            <person name="Gordon J."/>
        </authorList>
    </citation>
    <scope>NUCLEOTIDE SEQUENCE [LARGE SCALE GENOMIC DNA]</scope>
    <source>
        <strain evidence="1 2">DSM 7454</strain>
    </source>
</reference>
<evidence type="ECO:0000313" key="2">
    <source>
        <dbReference type="Proteomes" id="UP000005451"/>
    </source>
</evidence>
<gene>
    <name evidence="1" type="ORF">ANHYDRO_00426</name>
</gene>
<reference evidence="1 2" key="1">
    <citation type="submission" date="2008-09" db="EMBL/GenBank/DDBJ databases">
        <authorList>
            <person name="Fulton L."/>
            <person name="Clifton S."/>
            <person name="Fulton B."/>
            <person name="Xu J."/>
            <person name="Minx P."/>
            <person name="Pepin K.H."/>
            <person name="Johnson M."/>
            <person name="Thiruvilangam P."/>
            <person name="Bhonagiri V."/>
            <person name="Nash W.E."/>
            <person name="Mardis E.R."/>
            <person name="Wilson R.K."/>
        </authorList>
    </citation>
    <scope>NUCLEOTIDE SEQUENCE [LARGE SCALE GENOMIC DNA]</scope>
    <source>
        <strain evidence="1 2">DSM 7454</strain>
    </source>
</reference>
<dbReference type="STRING" id="561177.ANHYDRO_00426"/>
<accession>B6W780</accession>
<protein>
    <submittedName>
        <fullName evidence="1">Uncharacterized protein</fullName>
    </submittedName>
</protein>
<comment type="caution">
    <text evidence="1">The sequence shown here is derived from an EMBL/GenBank/DDBJ whole genome shotgun (WGS) entry which is preliminary data.</text>
</comment>
<dbReference type="EMBL" id="ABXA01000012">
    <property type="protein sequence ID" value="EEB36623.1"/>
    <property type="molecule type" value="Genomic_DNA"/>
</dbReference>
<sequence>MSTDVQRGSKLYKMREEGYFKETSNRENLEEQIELLKKSRCSGKCPLLIRPHSKSCKSNISHEK</sequence>